<evidence type="ECO:0000313" key="1">
    <source>
        <dbReference type="EMBL" id="GAA3704609.1"/>
    </source>
</evidence>
<protein>
    <submittedName>
        <fullName evidence="1">Uncharacterized protein</fullName>
    </submittedName>
</protein>
<name>A0ABP7DHZ2_9GAMM</name>
<reference evidence="2" key="1">
    <citation type="journal article" date="2019" name="Int. J. Syst. Evol. Microbiol.">
        <title>The Global Catalogue of Microorganisms (GCM) 10K type strain sequencing project: providing services to taxonomists for standard genome sequencing and annotation.</title>
        <authorList>
            <consortium name="The Broad Institute Genomics Platform"/>
            <consortium name="The Broad Institute Genome Sequencing Center for Infectious Disease"/>
            <person name="Wu L."/>
            <person name="Ma J."/>
        </authorList>
    </citation>
    <scope>NUCLEOTIDE SEQUENCE [LARGE SCALE GENOMIC DNA]</scope>
    <source>
        <strain evidence="2">JCM 17329</strain>
    </source>
</reference>
<organism evidence="1 2">
    <name type="scientific">Oceanisphaera sediminis</name>
    <dbReference type="NCBI Taxonomy" id="981381"/>
    <lineage>
        <taxon>Bacteria</taxon>
        <taxon>Pseudomonadati</taxon>
        <taxon>Pseudomonadota</taxon>
        <taxon>Gammaproteobacteria</taxon>
        <taxon>Aeromonadales</taxon>
        <taxon>Aeromonadaceae</taxon>
        <taxon>Oceanisphaera</taxon>
    </lineage>
</organism>
<sequence>MSDNINVITQQIEEKFNDIEHQIFSGDMFSQWRGSFEVKKVYVKKENADIKCDLDIRLKHWPEGVSVKVYKHKALAVLAYVKDQQLCQEHLNTEPVPCKFWKDAFYFSHIADLDQGRYILLEGNEMADQDTSTCLSKLKIHIEEINNILGADTTDLS</sequence>
<keyword evidence="2" id="KW-1185">Reference proteome</keyword>
<dbReference type="EMBL" id="BAABDS010000010">
    <property type="protein sequence ID" value="GAA3704609.1"/>
    <property type="molecule type" value="Genomic_DNA"/>
</dbReference>
<gene>
    <name evidence="1" type="ORF">GCM10022421_09290</name>
</gene>
<comment type="caution">
    <text evidence="1">The sequence shown here is derived from an EMBL/GenBank/DDBJ whole genome shotgun (WGS) entry which is preliminary data.</text>
</comment>
<accession>A0ABP7DHZ2</accession>
<dbReference type="RefSeq" id="WP_344962887.1">
    <property type="nucleotide sequence ID" value="NZ_BAABDS010000010.1"/>
</dbReference>
<dbReference type="Proteomes" id="UP001501479">
    <property type="component" value="Unassembled WGS sequence"/>
</dbReference>
<evidence type="ECO:0000313" key="2">
    <source>
        <dbReference type="Proteomes" id="UP001501479"/>
    </source>
</evidence>
<proteinExistence type="predicted"/>